<protein>
    <submittedName>
        <fullName evidence="2">Uncharacterized protein</fullName>
    </submittedName>
</protein>
<feature type="chain" id="PRO_5030656997" evidence="1">
    <location>
        <begin position="22"/>
        <end position="155"/>
    </location>
</feature>
<evidence type="ECO:0000256" key="1">
    <source>
        <dbReference type="SAM" id="SignalP"/>
    </source>
</evidence>
<dbReference type="Proteomes" id="UP000534388">
    <property type="component" value="Unassembled WGS sequence"/>
</dbReference>
<feature type="signal peptide" evidence="1">
    <location>
        <begin position="1"/>
        <end position="21"/>
    </location>
</feature>
<gene>
    <name evidence="2" type="ORF">H3H37_05700</name>
</gene>
<keyword evidence="1" id="KW-0732">Signal</keyword>
<dbReference type="EMBL" id="JACEZT010000002">
    <property type="protein sequence ID" value="MBA5636545.1"/>
    <property type="molecule type" value="Genomic_DNA"/>
</dbReference>
<keyword evidence="3" id="KW-1185">Reference proteome</keyword>
<comment type="caution">
    <text evidence="2">The sequence shown here is derived from an EMBL/GenBank/DDBJ whole genome shotgun (WGS) entry which is preliminary data.</text>
</comment>
<sequence>MKIQLKLLVLAAAFAPTLNEAAVNGPPEFARYYVAQHYAGPMARPLLATRQDKEFQTQLRRGAQGEPNFAGHYRMVTFGCGASCVMGAIINAQNGKVLWLPFTVCCGSDASARPVDFRPDSALIVINGMRNEKGDGTHYYVLKQDRLTLIDSRPR</sequence>
<evidence type="ECO:0000313" key="2">
    <source>
        <dbReference type="EMBL" id="MBA5636545.1"/>
    </source>
</evidence>
<evidence type="ECO:0000313" key="3">
    <source>
        <dbReference type="Proteomes" id="UP000534388"/>
    </source>
</evidence>
<dbReference type="AlphaFoldDB" id="A0A7W2EQA6"/>
<name>A0A7W2EQA6_9BURK</name>
<accession>A0A7W2EQA6</accession>
<proteinExistence type="predicted"/>
<reference evidence="2 3" key="1">
    <citation type="submission" date="2020-07" db="EMBL/GenBank/DDBJ databases">
        <title>Novel species isolated from subtropical streams in China.</title>
        <authorList>
            <person name="Lu H."/>
        </authorList>
    </citation>
    <scope>NUCLEOTIDE SEQUENCE [LARGE SCALE GENOMIC DNA]</scope>
    <source>
        <strain evidence="2 3">LX20W</strain>
    </source>
</reference>
<organism evidence="2 3">
    <name type="scientific">Rugamonas brunnea</name>
    <dbReference type="NCBI Taxonomy" id="2758569"/>
    <lineage>
        <taxon>Bacteria</taxon>
        <taxon>Pseudomonadati</taxon>
        <taxon>Pseudomonadota</taxon>
        <taxon>Betaproteobacteria</taxon>
        <taxon>Burkholderiales</taxon>
        <taxon>Oxalobacteraceae</taxon>
        <taxon>Telluria group</taxon>
        <taxon>Rugamonas</taxon>
    </lineage>
</organism>
<dbReference type="RefSeq" id="WP_182160659.1">
    <property type="nucleotide sequence ID" value="NZ_JACEZT010000002.1"/>
</dbReference>